<dbReference type="Proteomes" id="UP000094527">
    <property type="component" value="Unassembled WGS sequence"/>
</dbReference>
<dbReference type="EMBL" id="LJIJ01004838">
    <property type="protein sequence ID" value="ODM87693.1"/>
    <property type="molecule type" value="Genomic_DNA"/>
</dbReference>
<evidence type="ECO:0000313" key="2">
    <source>
        <dbReference type="Proteomes" id="UP000094527"/>
    </source>
</evidence>
<keyword evidence="2" id="KW-1185">Reference proteome</keyword>
<protein>
    <submittedName>
        <fullName evidence="1">Uncharacterized protein</fullName>
    </submittedName>
</protein>
<comment type="caution">
    <text evidence="1">The sequence shown here is derived from an EMBL/GenBank/DDBJ whole genome shotgun (WGS) entry which is preliminary data.</text>
</comment>
<accession>A0A1D2M3Y7</accession>
<gene>
    <name evidence="1" type="ORF">Ocin01_18989</name>
</gene>
<name>A0A1D2M3Y7_ORCCI</name>
<dbReference type="OrthoDB" id="5953636at2759"/>
<evidence type="ECO:0000313" key="1">
    <source>
        <dbReference type="EMBL" id="ODM87693.1"/>
    </source>
</evidence>
<reference evidence="1 2" key="1">
    <citation type="journal article" date="2016" name="Genome Biol. Evol.">
        <title>Gene Family Evolution Reflects Adaptation to Soil Environmental Stressors in the Genome of the Collembolan Orchesella cincta.</title>
        <authorList>
            <person name="Faddeeva-Vakhrusheva A."/>
            <person name="Derks M.F."/>
            <person name="Anvar S.Y."/>
            <person name="Agamennone V."/>
            <person name="Suring W."/>
            <person name="Smit S."/>
            <person name="van Straalen N.M."/>
            <person name="Roelofs D."/>
        </authorList>
    </citation>
    <scope>NUCLEOTIDE SEQUENCE [LARGE SCALE GENOMIC DNA]</scope>
    <source>
        <tissue evidence="1">Mixed pool</tissue>
    </source>
</reference>
<sequence>MGLQGSGECDRGKPQNFMDAEPLEKLVGKEISPNGDKLAVYSVHEKDCRELESEWANTMGNGCKTVTLPPLNGGISLMSTM</sequence>
<proteinExistence type="predicted"/>
<organism evidence="1 2">
    <name type="scientific">Orchesella cincta</name>
    <name type="common">Springtail</name>
    <name type="synonym">Podura cincta</name>
    <dbReference type="NCBI Taxonomy" id="48709"/>
    <lineage>
        <taxon>Eukaryota</taxon>
        <taxon>Metazoa</taxon>
        <taxon>Ecdysozoa</taxon>
        <taxon>Arthropoda</taxon>
        <taxon>Hexapoda</taxon>
        <taxon>Collembola</taxon>
        <taxon>Entomobryomorpha</taxon>
        <taxon>Entomobryoidea</taxon>
        <taxon>Orchesellidae</taxon>
        <taxon>Orchesellinae</taxon>
        <taxon>Orchesella</taxon>
    </lineage>
</organism>
<dbReference type="AlphaFoldDB" id="A0A1D2M3Y7"/>